<organism evidence="1 2">
    <name type="scientific">Quercus suber</name>
    <name type="common">Cork oak</name>
    <dbReference type="NCBI Taxonomy" id="58331"/>
    <lineage>
        <taxon>Eukaryota</taxon>
        <taxon>Viridiplantae</taxon>
        <taxon>Streptophyta</taxon>
        <taxon>Embryophyta</taxon>
        <taxon>Tracheophyta</taxon>
        <taxon>Spermatophyta</taxon>
        <taxon>Magnoliopsida</taxon>
        <taxon>eudicotyledons</taxon>
        <taxon>Gunneridae</taxon>
        <taxon>Pentapetalae</taxon>
        <taxon>rosids</taxon>
        <taxon>fabids</taxon>
        <taxon>Fagales</taxon>
        <taxon>Fagaceae</taxon>
        <taxon>Quercus</taxon>
    </lineage>
</organism>
<evidence type="ECO:0000313" key="2">
    <source>
        <dbReference type="Proteomes" id="UP000237347"/>
    </source>
</evidence>
<keyword evidence="2" id="KW-1185">Reference proteome</keyword>
<gene>
    <name evidence="1" type="ORF">CFP56_033924</name>
</gene>
<comment type="caution">
    <text evidence="1">The sequence shown here is derived from an EMBL/GenBank/DDBJ whole genome shotgun (WGS) entry which is preliminary data.</text>
</comment>
<evidence type="ECO:0000313" key="1">
    <source>
        <dbReference type="EMBL" id="KAK7824971.1"/>
    </source>
</evidence>
<proteinExistence type="predicted"/>
<dbReference type="EMBL" id="PKMF04000589">
    <property type="protein sequence ID" value="KAK7824971.1"/>
    <property type="molecule type" value="Genomic_DNA"/>
</dbReference>
<dbReference type="AlphaFoldDB" id="A0AAW0JEY4"/>
<dbReference type="PANTHER" id="PTHR46067">
    <property type="entry name" value="ACYL-COA N-ACYLTRANSFERASES (NAT) SUPERFAMILY PROTEIN"/>
    <property type="match status" value="1"/>
</dbReference>
<reference evidence="1 2" key="1">
    <citation type="journal article" date="2018" name="Sci. Data">
        <title>The draft genome sequence of cork oak.</title>
        <authorList>
            <person name="Ramos A.M."/>
            <person name="Usie A."/>
            <person name="Barbosa P."/>
            <person name="Barros P.M."/>
            <person name="Capote T."/>
            <person name="Chaves I."/>
            <person name="Simoes F."/>
            <person name="Abreu I."/>
            <person name="Carrasquinho I."/>
            <person name="Faro C."/>
            <person name="Guimaraes J.B."/>
            <person name="Mendonca D."/>
            <person name="Nobrega F."/>
            <person name="Rodrigues L."/>
            <person name="Saibo N.J.M."/>
            <person name="Varela M.C."/>
            <person name="Egas C."/>
            <person name="Matos J."/>
            <person name="Miguel C.M."/>
            <person name="Oliveira M.M."/>
            <person name="Ricardo C.P."/>
            <person name="Goncalves S."/>
        </authorList>
    </citation>
    <scope>NUCLEOTIDE SEQUENCE [LARGE SCALE GENOMIC DNA]</scope>
    <source>
        <strain evidence="2">cv. HL8</strain>
    </source>
</reference>
<sequence>MQSTLSNTKVIPHPWFRAICFNGQPIGAISVTKNLDNDKYRGELGYVLGSKY</sequence>
<protein>
    <submittedName>
        <fullName evidence="1">Uncharacterized protein</fullName>
    </submittedName>
</protein>
<dbReference type="PANTHER" id="PTHR46067:SF27">
    <property type="entry name" value="ACYL-COA N-ACYLTRANSFERASES (NAT) SUPERFAMILY PROTEIN"/>
    <property type="match status" value="1"/>
</dbReference>
<dbReference type="Proteomes" id="UP000237347">
    <property type="component" value="Unassembled WGS sequence"/>
</dbReference>
<accession>A0AAW0JEY4</accession>
<name>A0AAW0JEY4_QUESU</name>